<dbReference type="KEGG" id="ace:Acel_2050"/>
<evidence type="ECO:0000313" key="8">
    <source>
        <dbReference type="Proteomes" id="UP000008221"/>
    </source>
</evidence>
<dbReference type="InterPro" id="IPR019800">
    <property type="entry name" value="Glyco_hydro_3_AS"/>
</dbReference>
<evidence type="ECO:0000256" key="3">
    <source>
        <dbReference type="ARBA" id="ARBA00023277"/>
    </source>
</evidence>
<dbReference type="PRINTS" id="PR00133">
    <property type="entry name" value="GLHYDRLASE3"/>
</dbReference>
<evidence type="ECO:0000313" key="7">
    <source>
        <dbReference type="EMBL" id="ABK53822.1"/>
    </source>
</evidence>
<dbReference type="GO" id="GO:0004553">
    <property type="term" value="F:hydrolase activity, hydrolyzing O-glycosyl compounds"/>
    <property type="evidence" value="ECO:0007669"/>
    <property type="project" value="InterPro"/>
</dbReference>
<feature type="domain" description="Fibronectin type III-like" evidence="6">
    <location>
        <begin position="701"/>
        <end position="770"/>
    </location>
</feature>
<keyword evidence="3" id="KW-0119">Carbohydrate metabolism</keyword>
<dbReference type="SUPFAM" id="SSF51445">
    <property type="entry name" value="(Trans)glycosidases"/>
    <property type="match status" value="1"/>
</dbReference>
<reference evidence="7 8" key="1">
    <citation type="journal article" date="2009" name="Genome Res.">
        <title>Complete genome of the cellulolytic thermophile Acidothermus cellulolyticus 11B provides insights into its ecophysiological and evolutionary adaptations.</title>
        <authorList>
            <person name="Barabote R.D."/>
            <person name="Xie G."/>
            <person name="Leu D.H."/>
            <person name="Normand P."/>
            <person name="Necsulea A."/>
            <person name="Daubin V."/>
            <person name="Medigue C."/>
            <person name="Adney W.S."/>
            <person name="Xu X.C."/>
            <person name="Lapidus A."/>
            <person name="Parales R.E."/>
            <person name="Detter C."/>
            <person name="Pujic P."/>
            <person name="Bruce D."/>
            <person name="Lavire C."/>
            <person name="Challacombe J.F."/>
            <person name="Brettin T.S."/>
            <person name="Berry A.M."/>
        </authorList>
    </citation>
    <scope>NUCLEOTIDE SEQUENCE [LARGE SCALE GENOMIC DNA]</scope>
    <source>
        <strain evidence="8">ATCC 43068 / DSM 8971 / 11B</strain>
    </source>
</reference>
<name>A0LWL2_ACIC1</name>
<dbReference type="Gene3D" id="3.20.20.300">
    <property type="entry name" value="Glycoside hydrolase, family 3, N-terminal domain"/>
    <property type="match status" value="1"/>
</dbReference>
<dbReference type="Pfam" id="PF01915">
    <property type="entry name" value="Glyco_hydro_3_C"/>
    <property type="match status" value="1"/>
</dbReference>
<dbReference type="Gene3D" id="2.60.40.10">
    <property type="entry name" value="Immunoglobulins"/>
    <property type="match status" value="1"/>
</dbReference>
<dbReference type="FunFam" id="3.20.20.300:FF:000011">
    <property type="entry name" value="Glycosyl hydrolase"/>
    <property type="match status" value="1"/>
</dbReference>
<dbReference type="eggNOG" id="COG1472">
    <property type="taxonomic scope" value="Bacteria"/>
</dbReference>
<keyword evidence="2 4" id="KW-0378">Hydrolase</keyword>
<accession>A0LWL2</accession>
<dbReference type="InterPro" id="IPR036881">
    <property type="entry name" value="Glyco_hydro_3_C_sf"/>
</dbReference>
<dbReference type="Gene3D" id="3.40.50.1700">
    <property type="entry name" value="Glycoside hydrolase family 3 C-terminal domain"/>
    <property type="match status" value="1"/>
</dbReference>
<dbReference type="InterPro" id="IPR026891">
    <property type="entry name" value="Fn3-like"/>
</dbReference>
<protein>
    <submittedName>
        <fullName evidence="7">Glycoside hydrolase, family 3 domain protein</fullName>
    </submittedName>
</protein>
<dbReference type="PROSITE" id="PS00775">
    <property type="entry name" value="GLYCOSYL_HYDROL_F3"/>
    <property type="match status" value="1"/>
</dbReference>
<dbReference type="GO" id="GO:0005975">
    <property type="term" value="P:carbohydrate metabolic process"/>
    <property type="evidence" value="ECO:0007669"/>
    <property type="project" value="InterPro"/>
</dbReference>
<dbReference type="InterPro" id="IPR017853">
    <property type="entry name" value="GH"/>
</dbReference>
<dbReference type="InterPro" id="IPR036962">
    <property type="entry name" value="Glyco_hydro_3_N_sf"/>
</dbReference>
<dbReference type="InParanoid" id="A0LWL2"/>
<organism evidence="7 8">
    <name type="scientific">Acidothermus cellulolyticus (strain ATCC 43068 / DSM 8971 / 11B)</name>
    <dbReference type="NCBI Taxonomy" id="351607"/>
    <lineage>
        <taxon>Bacteria</taxon>
        <taxon>Bacillati</taxon>
        <taxon>Actinomycetota</taxon>
        <taxon>Actinomycetes</taxon>
        <taxon>Acidothermales</taxon>
        <taxon>Acidothermaceae</taxon>
        <taxon>Acidothermus</taxon>
    </lineage>
</organism>
<dbReference type="RefSeq" id="WP_011720885.1">
    <property type="nucleotide sequence ID" value="NC_008578.1"/>
</dbReference>
<dbReference type="AlphaFoldDB" id="A0LWL2"/>
<dbReference type="SUPFAM" id="SSF52279">
    <property type="entry name" value="Beta-D-glucan exohydrolase, C-terminal domain"/>
    <property type="match status" value="1"/>
</dbReference>
<dbReference type="STRING" id="351607.Acel_2050"/>
<dbReference type="EMBL" id="CP000481">
    <property type="protein sequence ID" value="ABK53822.1"/>
    <property type="molecule type" value="Genomic_DNA"/>
</dbReference>
<dbReference type="PANTHER" id="PTHR42715:SF10">
    <property type="entry name" value="BETA-GLUCOSIDASE"/>
    <property type="match status" value="1"/>
</dbReference>
<dbReference type="InterPro" id="IPR013783">
    <property type="entry name" value="Ig-like_fold"/>
</dbReference>
<evidence type="ECO:0000256" key="2">
    <source>
        <dbReference type="ARBA" id="ARBA00022801"/>
    </source>
</evidence>
<dbReference type="Proteomes" id="UP000008221">
    <property type="component" value="Chromosome"/>
</dbReference>
<dbReference type="InterPro" id="IPR001764">
    <property type="entry name" value="Glyco_hydro_3_N"/>
</dbReference>
<keyword evidence="8" id="KW-1185">Reference proteome</keyword>
<keyword evidence="4" id="KW-0326">Glycosidase</keyword>
<sequence>MLRRDTDQTSAANGSLPIWRDPTRSPRERVADLLAKMTLEEKIAQLYGVWVGADASGDGVAPHQHDMSNPDLDWHALISRGIGQLTRPFGTAPVDPALGARALARTQAEIVAANRHGVPALVHEECLTGFMTWGATTYPTPLAWGASFDPALVEEMGRQIGTAMRRMGVHQGLAPVLDVVRDYRWGRVEETIGEDPYLVGTIGSAYVKGLESAGIVATLKHFVAYSGSRAGRNFAPVATGPRELADVFLLPFEMALRLGGARSVMHSYNEIDGVPVAANADLLTNLLRDQWDFHGTVVSDYFGIAFLRRLHQVAEDDTGAAVLALTAGIDVELPTVHCYGEPLTQAVRAGLVSEELIDRAVCRVLEQKCELGLLDPDWTPEPAAVRELGHHAETDADDARGTINLDPPESRALARRLAEESVVLLANTGVLPISNVRRMAVVGPLADDPAAMLGCYTFESHVRSAHPQVPPGIDIPSVLEALRAEFPETKIEHARGCDVRNDDRSGFPEAVALAESADLCVIVVGDRSGLFGRGTSGEGSDVPDLRLPGVQEEFIHRICDAGTPAVLVLLTGRPYALGGLADRVQAIVQAFFPGEEGGSAIAGILSGRVSPSGRLPVSIPRHPGGQPGTYLTPRLGQRSDVSSVDPTPLWPFGYGLSYTSFAWDDVRLDGVPINEPVETPVDSVVELSLRVTNTGHRLGTDVVQLYLHDPIAQVTRPTVQLIGYARVTVAAGESRRVTFRIPTDVFGFTGRDGHRIVEPGEIELRLSESSNCPRFSVPVRLVGEVRRLGPDRALVTTAQVSEPVAAAGQHQGEGLAE</sequence>
<evidence type="ECO:0000256" key="1">
    <source>
        <dbReference type="ARBA" id="ARBA00005336"/>
    </source>
</evidence>
<dbReference type="Pfam" id="PF14310">
    <property type="entry name" value="Fn3-like"/>
    <property type="match status" value="1"/>
</dbReference>
<comment type="similarity">
    <text evidence="1 4">Belongs to the glycosyl hydrolase 3 family.</text>
</comment>
<evidence type="ECO:0000256" key="5">
    <source>
        <dbReference type="SAM" id="MobiDB-lite"/>
    </source>
</evidence>
<dbReference type="InterPro" id="IPR002772">
    <property type="entry name" value="Glyco_hydro_3_C"/>
</dbReference>
<evidence type="ECO:0000259" key="6">
    <source>
        <dbReference type="SMART" id="SM01217"/>
    </source>
</evidence>
<feature type="region of interest" description="Disordered" evidence="5">
    <location>
        <begin position="1"/>
        <end position="23"/>
    </location>
</feature>
<dbReference type="SMART" id="SM01217">
    <property type="entry name" value="Fn3_like"/>
    <property type="match status" value="1"/>
</dbReference>
<gene>
    <name evidence="7" type="ordered locus">Acel_2050</name>
</gene>
<dbReference type="CAZy" id="GH3">
    <property type="family name" value="Glycoside Hydrolase Family 3"/>
</dbReference>
<dbReference type="HOGENOM" id="CLU_004542_5_1_11"/>
<dbReference type="PANTHER" id="PTHR42715">
    <property type="entry name" value="BETA-GLUCOSIDASE"/>
    <property type="match status" value="1"/>
</dbReference>
<dbReference type="Pfam" id="PF00933">
    <property type="entry name" value="Glyco_hydro_3"/>
    <property type="match status" value="1"/>
</dbReference>
<proteinExistence type="inferred from homology"/>
<evidence type="ECO:0000256" key="4">
    <source>
        <dbReference type="RuleBase" id="RU361161"/>
    </source>
</evidence>
<dbReference type="InterPro" id="IPR050288">
    <property type="entry name" value="Cellulose_deg_GH3"/>
</dbReference>